<dbReference type="FunFam" id="2.40.128.330:FF:000002">
    <property type="entry name" value="Inner membrane magnesium transporter mrs2"/>
    <property type="match status" value="1"/>
</dbReference>
<keyword evidence="11 12" id="KW-0472">Membrane</keyword>
<reference evidence="14 15" key="1">
    <citation type="submission" date="2013-07" db="EMBL/GenBank/DDBJ databases">
        <title>The Genome Sequence of Cryptococcus heveanensis BCC8398.</title>
        <authorList>
            <consortium name="The Broad Institute Genome Sequencing Platform"/>
            <person name="Cuomo C."/>
            <person name="Litvintseva A."/>
            <person name="Chen Y."/>
            <person name="Heitman J."/>
            <person name="Sun S."/>
            <person name="Springer D."/>
            <person name="Dromer F."/>
            <person name="Young S.K."/>
            <person name="Zeng Q."/>
            <person name="Gargeya S."/>
            <person name="Fitzgerald M."/>
            <person name="Abouelleil A."/>
            <person name="Alvarado L."/>
            <person name="Berlin A.M."/>
            <person name="Chapman S.B."/>
            <person name="Dewar J."/>
            <person name="Goldberg J."/>
            <person name="Griggs A."/>
            <person name="Gujja S."/>
            <person name="Hansen M."/>
            <person name="Howarth C."/>
            <person name="Imamovic A."/>
            <person name="Larimer J."/>
            <person name="McCowan C."/>
            <person name="Murphy C."/>
            <person name="Pearson M."/>
            <person name="Priest M."/>
            <person name="Roberts A."/>
            <person name="Saif S."/>
            <person name="Shea T."/>
            <person name="Sykes S."/>
            <person name="Wortman J."/>
            <person name="Nusbaum C."/>
            <person name="Birren B."/>
        </authorList>
    </citation>
    <scope>NUCLEOTIDE SEQUENCE [LARGE SCALE GENOMIC DNA]</scope>
    <source>
        <strain evidence="14 15">BCC8398</strain>
    </source>
</reference>
<comment type="similarity">
    <text evidence="2 12">Belongs to the CorA metal ion transporter (MIT) (TC 1.A.35) family.</text>
</comment>
<feature type="region of interest" description="Disordered" evidence="13">
    <location>
        <begin position="523"/>
        <end position="553"/>
    </location>
</feature>
<dbReference type="Proteomes" id="UP000092666">
    <property type="component" value="Unassembled WGS sequence"/>
</dbReference>
<protein>
    <recommendedName>
        <fullName evidence="12">Magnesium transporter</fullName>
    </recommendedName>
</protein>
<dbReference type="CDD" id="cd12823">
    <property type="entry name" value="Mrs2_Mfm1p-like"/>
    <property type="match status" value="1"/>
</dbReference>
<dbReference type="Gene3D" id="2.40.128.330">
    <property type="match status" value="1"/>
</dbReference>
<keyword evidence="8 12" id="KW-1133">Transmembrane helix</keyword>
<dbReference type="PANTHER" id="PTHR13890">
    <property type="entry name" value="RNA SPLICING PROTEIN MRS2, MITOCHONDRIAL"/>
    <property type="match status" value="1"/>
</dbReference>
<feature type="transmembrane region" description="Helical" evidence="12">
    <location>
        <begin position="430"/>
        <end position="449"/>
    </location>
</feature>
<dbReference type="GO" id="GO:0005743">
    <property type="term" value="C:mitochondrial inner membrane"/>
    <property type="evidence" value="ECO:0007669"/>
    <property type="project" value="UniProtKB-SubCell"/>
</dbReference>
<comment type="subcellular location">
    <subcellularLocation>
        <location evidence="1 12">Mitochondrion inner membrane</location>
        <topology evidence="1 12">Multi-pass membrane protein</topology>
    </subcellularLocation>
</comment>
<keyword evidence="4 12" id="KW-0812">Transmembrane</keyword>
<evidence type="ECO:0000256" key="6">
    <source>
        <dbReference type="ARBA" id="ARBA00022842"/>
    </source>
</evidence>
<dbReference type="InterPro" id="IPR039204">
    <property type="entry name" value="MRS2-like"/>
</dbReference>
<dbReference type="Gene3D" id="1.20.58.340">
    <property type="entry name" value="Magnesium transport protein CorA, transmembrane region"/>
    <property type="match status" value="1"/>
</dbReference>
<evidence type="ECO:0000313" key="15">
    <source>
        <dbReference type="Proteomes" id="UP000092666"/>
    </source>
</evidence>
<evidence type="ECO:0000256" key="13">
    <source>
        <dbReference type="SAM" id="MobiDB-lite"/>
    </source>
</evidence>
<keyword evidence="3 12" id="KW-0813">Transport</keyword>
<evidence type="ECO:0000256" key="5">
    <source>
        <dbReference type="ARBA" id="ARBA00022792"/>
    </source>
</evidence>
<evidence type="ECO:0000256" key="1">
    <source>
        <dbReference type="ARBA" id="ARBA00004448"/>
    </source>
</evidence>
<evidence type="ECO:0000256" key="9">
    <source>
        <dbReference type="ARBA" id="ARBA00023065"/>
    </source>
</evidence>
<evidence type="ECO:0000256" key="4">
    <source>
        <dbReference type="ARBA" id="ARBA00022692"/>
    </source>
</evidence>
<evidence type="ECO:0000256" key="3">
    <source>
        <dbReference type="ARBA" id="ARBA00022448"/>
    </source>
</evidence>
<gene>
    <name evidence="14" type="ORF">I316_01720</name>
</gene>
<feature type="region of interest" description="Disordered" evidence="13">
    <location>
        <begin position="80"/>
        <end position="130"/>
    </location>
</feature>
<dbReference type="EMBL" id="KI669495">
    <property type="protein sequence ID" value="OCF36471.1"/>
    <property type="molecule type" value="Genomic_DNA"/>
</dbReference>
<evidence type="ECO:0000256" key="2">
    <source>
        <dbReference type="ARBA" id="ARBA00009765"/>
    </source>
</evidence>
<proteinExistence type="inferred from homology"/>
<dbReference type="GO" id="GO:0015095">
    <property type="term" value="F:magnesium ion transmembrane transporter activity"/>
    <property type="evidence" value="ECO:0007669"/>
    <property type="project" value="TreeGrafter"/>
</dbReference>
<evidence type="ECO:0000256" key="11">
    <source>
        <dbReference type="ARBA" id="ARBA00023136"/>
    </source>
</evidence>
<reference evidence="15" key="2">
    <citation type="submission" date="2013-12" db="EMBL/GenBank/DDBJ databases">
        <title>Evolution of pathogenesis and genome organization in the Tremellales.</title>
        <authorList>
            <person name="Cuomo C."/>
            <person name="Litvintseva A."/>
            <person name="Heitman J."/>
            <person name="Chen Y."/>
            <person name="Sun S."/>
            <person name="Springer D."/>
            <person name="Dromer F."/>
            <person name="Young S."/>
            <person name="Zeng Q."/>
            <person name="Chapman S."/>
            <person name="Gujja S."/>
            <person name="Saif S."/>
            <person name="Birren B."/>
        </authorList>
    </citation>
    <scope>NUCLEOTIDE SEQUENCE [LARGE SCALE GENOMIC DNA]</scope>
    <source>
        <strain evidence="15">BCC8398</strain>
    </source>
</reference>
<evidence type="ECO:0000256" key="10">
    <source>
        <dbReference type="ARBA" id="ARBA00023128"/>
    </source>
</evidence>
<name>A0A1B9GZM0_9TREE</name>
<dbReference type="STRING" id="1296120.A0A1B9GZM0"/>
<evidence type="ECO:0000256" key="7">
    <source>
        <dbReference type="ARBA" id="ARBA00022946"/>
    </source>
</evidence>
<feature type="transmembrane region" description="Helical" evidence="12">
    <location>
        <begin position="400"/>
        <end position="418"/>
    </location>
</feature>
<keyword evidence="9 12" id="KW-0406">Ion transport</keyword>
<evidence type="ECO:0000256" key="12">
    <source>
        <dbReference type="RuleBase" id="RU366042"/>
    </source>
</evidence>
<keyword evidence="5 12" id="KW-0999">Mitochondrion inner membrane</keyword>
<sequence>MHATRSLANVVHCKAGPSTSTITLRSRPQVRVRNHRSSTAIALPPLPLVPPLQCRCQIRSLSTKRWTSFWTHSFPSSSAPATATISQAQVPSLPPSPPDAQGHGPSYASDMAGPGSGPGLGRPTGKRDGKQRYLDSLMDKAGELSLRCSVLDAEGNWTAEEGRYKKTELCREHDLDPRDLRKLDSLAPNLVPIILTRKSCILISILNIRALIKPDRVIVFDIAGTQENEVQRRFKYHLERNIKAGLGIVKGEDGALESILVATANALEEEMAFTRQLVQHLLSELEDDINRDNLRRLLHYSRRIVGFQSRARYVRRAVDELLESDEDLSAMYLTSRAQGRPRALHDHEQLELLLESFVKQVEEIVSEVDTTVANMNSTQEIAELMLDSGRNELLALDIKISIATLGIGTGALVAGLFGMNLTTQLESSPYAFLAVSGAASAIALLVVMFGSRTLRRVRRVALTGRRPSALSQMMASKRWDSSVAQFSQGFDPALVDKRAEMAKRAIWDRLFWRRMKSTSGAAGVWASRGGRSSSNSNSSGHTPQRDRLASTGKVGMWTSGDLKAMSDRWRYAEEEKNRRIAARFEKEAERLRGGEEWYPEAGMDHGIWKWGKGFGEAGRLSRR</sequence>
<dbReference type="FunFam" id="1.20.58.340:FF:000031">
    <property type="entry name" value="Chromosome 12, whole genome shotgun sequence"/>
    <property type="match status" value="1"/>
</dbReference>
<dbReference type="AlphaFoldDB" id="A0A1B9GZM0"/>
<evidence type="ECO:0000256" key="8">
    <source>
        <dbReference type="ARBA" id="ARBA00022989"/>
    </source>
</evidence>
<keyword evidence="6 12" id="KW-0460">Magnesium</keyword>
<accession>A0A1B9GZM0</accession>
<keyword evidence="15" id="KW-1185">Reference proteome</keyword>
<feature type="compositionally biased region" description="Low complexity" evidence="13">
    <location>
        <begin position="80"/>
        <end position="89"/>
    </location>
</feature>
<dbReference type="OrthoDB" id="10251508at2759"/>
<dbReference type="Pfam" id="PF22099">
    <property type="entry name" value="MRS2-like"/>
    <property type="match status" value="1"/>
</dbReference>
<keyword evidence="7" id="KW-0809">Transit peptide</keyword>
<feature type="compositionally biased region" description="Low complexity" evidence="13">
    <location>
        <begin position="527"/>
        <end position="540"/>
    </location>
</feature>
<organism evidence="14 15">
    <name type="scientific">Kwoniella heveanensis BCC8398</name>
    <dbReference type="NCBI Taxonomy" id="1296120"/>
    <lineage>
        <taxon>Eukaryota</taxon>
        <taxon>Fungi</taxon>
        <taxon>Dikarya</taxon>
        <taxon>Basidiomycota</taxon>
        <taxon>Agaricomycotina</taxon>
        <taxon>Tremellomycetes</taxon>
        <taxon>Tremellales</taxon>
        <taxon>Cryptococcaceae</taxon>
        <taxon>Kwoniella</taxon>
    </lineage>
</organism>
<dbReference type="GO" id="GO:0045016">
    <property type="term" value="P:mitochondrial magnesium ion transmembrane transport"/>
    <property type="evidence" value="ECO:0007669"/>
    <property type="project" value="TreeGrafter"/>
</dbReference>
<evidence type="ECO:0000313" key="14">
    <source>
        <dbReference type="EMBL" id="OCF36471.1"/>
    </source>
</evidence>
<dbReference type="PANTHER" id="PTHR13890:SF0">
    <property type="entry name" value="MAGNESIUM TRANSPORTER MRS2 HOMOLOG, MITOCHONDRIAL"/>
    <property type="match status" value="1"/>
</dbReference>
<keyword evidence="10" id="KW-0496">Mitochondrion</keyword>